<dbReference type="RefSeq" id="WP_107806135.1">
    <property type="nucleotide sequence ID" value="NZ_CAWNZE010000001.1"/>
</dbReference>
<dbReference type="EMBL" id="CP020114">
    <property type="protein sequence ID" value="AVZ30179.1"/>
    <property type="molecule type" value="Genomic_DNA"/>
</dbReference>
<gene>
    <name evidence="1" type="ORF">BMF81_01485</name>
</gene>
<evidence type="ECO:0000313" key="2">
    <source>
        <dbReference type="Proteomes" id="UP000244056"/>
    </source>
</evidence>
<organism evidence="1 2">
    <name type="scientific">Nodularia spumigena UHCC 0039</name>
    <dbReference type="NCBI Taxonomy" id="1914872"/>
    <lineage>
        <taxon>Bacteria</taxon>
        <taxon>Bacillati</taxon>
        <taxon>Cyanobacteriota</taxon>
        <taxon>Cyanophyceae</taxon>
        <taxon>Nostocales</taxon>
        <taxon>Nodulariaceae</taxon>
        <taxon>Nodularia</taxon>
    </lineage>
</organism>
<protein>
    <submittedName>
        <fullName evidence="1">Uncharacterized protein</fullName>
    </submittedName>
</protein>
<dbReference type="GeneID" id="78016833"/>
<evidence type="ECO:0000313" key="1">
    <source>
        <dbReference type="EMBL" id="AVZ30179.1"/>
    </source>
</evidence>
<sequence length="83" mass="8719">MLNQLFTEVSSEQQETVVGGFTINSSQTGFFGSQQFTSTVTTSTPDGGSESTSQTINIEIITESFTANGLNLPVGLTFAAIFG</sequence>
<dbReference type="KEGG" id="nsp:BMF81_01485"/>
<reference evidence="1 2" key="1">
    <citation type="submission" date="2017-03" db="EMBL/GenBank/DDBJ databases">
        <title>Comparative genomics of the toxic Baltic Sea cyanobacteria Nodularia spumigena UHCC 0039 and its response on varying salinity.</title>
        <authorList>
            <person name="Teikari J.E."/>
        </authorList>
    </citation>
    <scope>NUCLEOTIDE SEQUENCE [LARGE SCALE GENOMIC DNA]</scope>
    <source>
        <strain evidence="1 2">UHCC 0039</strain>
    </source>
</reference>
<proteinExistence type="predicted"/>
<dbReference type="Proteomes" id="UP000244056">
    <property type="component" value="Chromosome"/>
</dbReference>
<name>A0A2S0Q6V6_NODSP</name>
<accession>A0A2S0Q6V6</accession>
<dbReference type="NCBIfam" id="NF038167">
    <property type="entry name" value="cyan_ocin_like"/>
    <property type="match status" value="1"/>
</dbReference>
<dbReference type="AlphaFoldDB" id="A0A2S0Q6V6"/>
<dbReference type="InterPro" id="IPR049891">
    <property type="entry name" value="CTB"/>
</dbReference>